<name>A0ABT6DRI9_9BACT</name>
<evidence type="ECO:0000313" key="10">
    <source>
        <dbReference type="Proteomes" id="UP001152321"/>
    </source>
</evidence>
<keyword evidence="4 6" id="KW-0143">Chaperone</keyword>
<keyword evidence="3 6" id="KW-0067">ATP-binding</keyword>
<dbReference type="Proteomes" id="UP001152321">
    <property type="component" value="Unassembled WGS sequence"/>
</dbReference>
<dbReference type="Pfam" id="PF17871">
    <property type="entry name" value="AAA_lid_9"/>
    <property type="match status" value="1"/>
</dbReference>
<evidence type="ECO:0000256" key="2">
    <source>
        <dbReference type="ARBA" id="ARBA00022741"/>
    </source>
</evidence>
<keyword evidence="10" id="KW-1185">Reference proteome</keyword>
<dbReference type="SMART" id="SM00382">
    <property type="entry name" value="AAA"/>
    <property type="match status" value="2"/>
</dbReference>
<evidence type="ECO:0000256" key="6">
    <source>
        <dbReference type="RuleBase" id="RU004432"/>
    </source>
</evidence>
<dbReference type="CDD" id="cd19499">
    <property type="entry name" value="RecA-like_ClpB_Hsp104-like"/>
    <property type="match status" value="1"/>
</dbReference>
<organism evidence="9 10">
    <name type="scientific">Bdellovibrio svalbardensis</name>
    <dbReference type="NCBI Taxonomy" id="2972972"/>
    <lineage>
        <taxon>Bacteria</taxon>
        <taxon>Pseudomonadati</taxon>
        <taxon>Bdellovibrionota</taxon>
        <taxon>Bdellovibrionia</taxon>
        <taxon>Bdellovibrionales</taxon>
        <taxon>Pseudobdellovibrionaceae</taxon>
        <taxon>Bdellovibrio</taxon>
    </lineage>
</organism>
<dbReference type="PROSITE" id="PS00870">
    <property type="entry name" value="CLPAB_1"/>
    <property type="match status" value="1"/>
</dbReference>
<dbReference type="InterPro" id="IPR036628">
    <property type="entry name" value="Clp_N_dom_sf"/>
</dbReference>
<dbReference type="InterPro" id="IPR013461">
    <property type="entry name" value="ClpA"/>
</dbReference>
<keyword evidence="9" id="KW-0378">Hydrolase</keyword>
<keyword evidence="1 5" id="KW-0677">Repeat</keyword>
<dbReference type="InterPro" id="IPR018368">
    <property type="entry name" value="ClpA/B_CS1"/>
</dbReference>
<dbReference type="InterPro" id="IPR003959">
    <property type="entry name" value="ATPase_AAA_core"/>
</dbReference>
<accession>A0ABT6DRI9</accession>
<dbReference type="PROSITE" id="PS00871">
    <property type="entry name" value="CLPAB_2"/>
    <property type="match status" value="1"/>
</dbReference>
<dbReference type="Pfam" id="PF10431">
    <property type="entry name" value="ClpB_D2-small"/>
    <property type="match status" value="1"/>
</dbReference>
<dbReference type="InterPro" id="IPR001270">
    <property type="entry name" value="ClpA/B"/>
</dbReference>
<dbReference type="EMBL" id="JANRMI010000004">
    <property type="protein sequence ID" value="MDG0817773.1"/>
    <property type="molecule type" value="Genomic_DNA"/>
</dbReference>
<dbReference type="InterPro" id="IPR027417">
    <property type="entry name" value="P-loop_NTPase"/>
</dbReference>
<dbReference type="InterPro" id="IPR050130">
    <property type="entry name" value="ClpA_ClpB"/>
</dbReference>
<evidence type="ECO:0000256" key="5">
    <source>
        <dbReference type="PROSITE-ProRule" id="PRU01251"/>
    </source>
</evidence>
<dbReference type="NCBIfam" id="TIGR02639">
    <property type="entry name" value="ClpA"/>
    <property type="match status" value="1"/>
</dbReference>
<evidence type="ECO:0000256" key="7">
    <source>
        <dbReference type="SAM" id="MobiDB-lite"/>
    </source>
</evidence>
<dbReference type="InterPro" id="IPR041546">
    <property type="entry name" value="ClpA/ClpB_AAA_lid"/>
</dbReference>
<dbReference type="SMART" id="SM01086">
    <property type="entry name" value="ClpB_D2-small"/>
    <property type="match status" value="1"/>
</dbReference>
<dbReference type="Pfam" id="PF00004">
    <property type="entry name" value="AAA"/>
    <property type="match status" value="1"/>
</dbReference>
<evidence type="ECO:0000259" key="8">
    <source>
        <dbReference type="PROSITE" id="PS51903"/>
    </source>
</evidence>
<proteinExistence type="inferred from homology"/>
<feature type="domain" description="Clp R" evidence="8">
    <location>
        <begin position="1"/>
        <end position="152"/>
    </location>
</feature>
<dbReference type="PRINTS" id="PR00300">
    <property type="entry name" value="CLPPROTEASEA"/>
</dbReference>
<dbReference type="Pfam" id="PF02861">
    <property type="entry name" value="Clp_N"/>
    <property type="match status" value="1"/>
</dbReference>
<dbReference type="SUPFAM" id="SSF81923">
    <property type="entry name" value="Double Clp-N motif"/>
    <property type="match status" value="1"/>
</dbReference>
<dbReference type="GO" id="GO:0008233">
    <property type="term" value="F:peptidase activity"/>
    <property type="evidence" value="ECO:0007669"/>
    <property type="project" value="UniProtKB-KW"/>
</dbReference>
<feature type="region of interest" description="Disordered" evidence="7">
    <location>
        <begin position="151"/>
        <end position="182"/>
    </location>
</feature>
<keyword evidence="2 6" id="KW-0547">Nucleotide-binding</keyword>
<reference evidence="9" key="1">
    <citation type="submission" date="2022-08" db="EMBL/GenBank/DDBJ databases">
        <title>Novel Bdellovibrio Species Isolated from Svalbard: Designation Bdellovibrio svalbardensis.</title>
        <authorList>
            <person name="Mitchell R.J."/>
            <person name="Choi S.Y."/>
        </authorList>
    </citation>
    <scope>NUCLEOTIDE SEQUENCE</scope>
    <source>
        <strain evidence="9">PAP01</strain>
    </source>
</reference>
<comment type="caution">
    <text evidence="9">The sequence shown here is derived from an EMBL/GenBank/DDBJ whole genome shotgun (WGS) entry which is preliminary data.</text>
</comment>
<dbReference type="PROSITE" id="PS51903">
    <property type="entry name" value="CLP_R"/>
    <property type="match status" value="1"/>
</dbReference>
<keyword evidence="9" id="KW-0645">Protease</keyword>
<dbReference type="RefSeq" id="WP_277579244.1">
    <property type="nucleotide sequence ID" value="NZ_JANRMI010000004.1"/>
</dbReference>
<comment type="similarity">
    <text evidence="6">Belongs to the ClpA/ClpB family.</text>
</comment>
<dbReference type="PANTHER" id="PTHR11638">
    <property type="entry name" value="ATP-DEPENDENT CLP PROTEASE"/>
    <property type="match status" value="1"/>
</dbReference>
<feature type="compositionally biased region" description="Low complexity" evidence="7">
    <location>
        <begin position="165"/>
        <end position="175"/>
    </location>
</feature>
<evidence type="ECO:0000256" key="3">
    <source>
        <dbReference type="ARBA" id="ARBA00022840"/>
    </source>
</evidence>
<dbReference type="InterPro" id="IPR004176">
    <property type="entry name" value="Clp_R_N"/>
</dbReference>
<dbReference type="SUPFAM" id="SSF52540">
    <property type="entry name" value="P-loop containing nucleoside triphosphate hydrolases"/>
    <property type="match status" value="2"/>
</dbReference>
<dbReference type="GO" id="GO:0006508">
    <property type="term" value="P:proteolysis"/>
    <property type="evidence" value="ECO:0007669"/>
    <property type="project" value="UniProtKB-KW"/>
</dbReference>
<evidence type="ECO:0000313" key="9">
    <source>
        <dbReference type="EMBL" id="MDG0817773.1"/>
    </source>
</evidence>
<dbReference type="Pfam" id="PF07724">
    <property type="entry name" value="AAA_2"/>
    <property type="match status" value="1"/>
</dbReference>
<dbReference type="InterPro" id="IPR028299">
    <property type="entry name" value="ClpA/B_CS2"/>
</dbReference>
<evidence type="ECO:0000256" key="4">
    <source>
        <dbReference type="ARBA" id="ARBA00023186"/>
    </source>
</evidence>
<gene>
    <name evidence="9" type="primary">clpA</name>
    <name evidence="9" type="ORF">NWE73_15435</name>
</gene>
<dbReference type="InterPro" id="IPR003593">
    <property type="entry name" value="AAA+_ATPase"/>
</dbReference>
<sequence length="780" mass="86481">MMSRELERKLGEATELAKRHRHEFVTLEHILLVLSESPIMVEILEACAVNVQKLRQDLRDHLKVGIPQITDDQLSSYGGFDTWNPEFTLACHRLIQRAAIQMKSAGRNQISEGSLLVSLFYEQDSHATFALARQGLTQFDIINYISHGITKDGKEHDVPPASSRQDYQQPQQNGQDSYEEGRGSPLESFCVNLNERARQGKLDPLIGREDVLARTVQVLCRRTKNNPLLIGEPGVGKTAIAEGLAQRIVSGDVPEKLKNAVIYSLDLGGLLAGTKFRGDFEGRLKAVVKEIAKRPNTILFIDEIHTIVGAGATSGGSMDASNLLKPALASGEISCIGSTTHTEYRQYFEKDRALNRRFQKIDVNEPSNEDCVKILQGLRKSYEEFHKVKFTDEALKSAVELSQKHIHGKLLPDKAIDVLDEAGAHFRLKNEAAEDIKIDIPEIEEVIAKMTGLPVASISSTEKSQLKDLDKKLKALIFGQDEAIDRLVNSIKFSRSGLGRPEKPIGSFLFTGPTGVGKTEVCRQLATIMGVHFERFDMSEYMEKHAVSRLVGAPPGYVGHEEGGLLTEAVTKHPYCVLLLDEIEKAHPDITNILLQVMDAGRLTDSNGRVAVFKNAVIVMTSNAGAMETSRGSISMVEENRSSLSMDAIKKAFAPEFINRLDAVVSFKDLSEDMVLKITQKFVNELKMTLLTKKVELNATPDVIKWLMKKGYDKVYGARPLARCVDEHLKKALVDELLFGRLVDGGRVNVELEKDVLKFHFSTTSNGGTGQKNQKQPVTT</sequence>
<dbReference type="Gene3D" id="1.10.1780.10">
    <property type="entry name" value="Clp, N-terminal domain"/>
    <property type="match status" value="1"/>
</dbReference>
<dbReference type="Gene3D" id="1.10.8.60">
    <property type="match status" value="2"/>
</dbReference>
<protein>
    <submittedName>
        <fullName evidence="9">ATP-dependent Clp protease ATP-binding subunit ClpA</fullName>
    </submittedName>
</protein>
<dbReference type="Gene3D" id="3.40.50.300">
    <property type="entry name" value="P-loop containing nucleotide triphosphate hydrolases"/>
    <property type="match status" value="2"/>
</dbReference>
<dbReference type="InterPro" id="IPR019489">
    <property type="entry name" value="Clp_ATPase_C"/>
</dbReference>
<dbReference type="CDD" id="cd00009">
    <property type="entry name" value="AAA"/>
    <property type="match status" value="1"/>
</dbReference>
<evidence type="ECO:0000256" key="1">
    <source>
        <dbReference type="ARBA" id="ARBA00022737"/>
    </source>
</evidence>
<dbReference type="PANTHER" id="PTHR11638:SF111">
    <property type="entry name" value="ATP-DEPENDENT CLP PROTEASE ATP-BINDING SUBUNIT CLPA"/>
    <property type="match status" value="1"/>
</dbReference>
<dbReference type="GO" id="GO:0005524">
    <property type="term" value="F:ATP binding"/>
    <property type="evidence" value="ECO:0007669"/>
    <property type="project" value="UniProtKB-KW"/>
</dbReference>